<keyword evidence="2" id="KW-1185">Reference proteome</keyword>
<evidence type="ECO:0000313" key="1">
    <source>
        <dbReference type="EMBL" id="MBJ7544547.1"/>
    </source>
</evidence>
<dbReference type="AlphaFoldDB" id="A0A8I1GCH7"/>
<sequence length="325" mass="36120">MHIDSSLVLDRDEARIEKLDRLFIDASLAQVHPLIRSWGAVATEAELREAQREAIRALVDEGGARVARASRAFHLPPRNVSRLIEFEGHRLIATLDVQNGAQGRPFICLFRSTIPPGTISDWSRLKRRLLHRFAAFEPRAVLFFHPSHLPLIAETAGIDDHLLAAPAREIAGMPKAVGSERVILKRSNGLAFYPRYKAVYEATYVERPGLRGEVRTETESSLAYCLRHGFLFEIFVDGKWAGVVAAKWRTLVGIRGVFMVEIVLAGDVRGQRLGPAVHQLFAEAVAQAEPDAVIIGTIAAKNPWSLKAALRAGRIEIGAWHWVEL</sequence>
<dbReference type="InterPro" id="IPR016181">
    <property type="entry name" value="Acyl_CoA_acyltransferase"/>
</dbReference>
<accession>A0A8I1GCH7</accession>
<comment type="caution">
    <text evidence="1">The sequence shown here is derived from an EMBL/GenBank/DDBJ whole genome shotgun (WGS) entry which is preliminary data.</text>
</comment>
<gene>
    <name evidence="1" type="ORF">JDN41_13405</name>
</gene>
<name>A0A8I1GCH7_9HYPH</name>
<evidence type="ECO:0008006" key="3">
    <source>
        <dbReference type="Google" id="ProtNLM"/>
    </source>
</evidence>
<reference evidence="1 2" key="1">
    <citation type="submission" date="2020-12" db="EMBL/GenBank/DDBJ databases">
        <title>Revised draft genomes of Rhodomicrobium vannielii ATCC 17100 and Rhodomicrobium udaipurense JA643.</title>
        <authorList>
            <person name="Conners E.M."/>
            <person name="Davenport E.J."/>
            <person name="Bose A."/>
        </authorList>
    </citation>
    <scope>NUCLEOTIDE SEQUENCE [LARGE SCALE GENOMIC DNA]</scope>
    <source>
        <strain evidence="1 2">JA643</strain>
    </source>
</reference>
<evidence type="ECO:0000313" key="2">
    <source>
        <dbReference type="Proteomes" id="UP000623250"/>
    </source>
</evidence>
<organism evidence="1 2">
    <name type="scientific">Rhodomicrobium udaipurense</name>
    <dbReference type="NCBI Taxonomy" id="1202716"/>
    <lineage>
        <taxon>Bacteria</taxon>
        <taxon>Pseudomonadati</taxon>
        <taxon>Pseudomonadota</taxon>
        <taxon>Alphaproteobacteria</taxon>
        <taxon>Hyphomicrobiales</taxon>
        <taxon>Hyphomicrobiaceae</taxon>
        <taxon>Rhodomicrobium</taxon>
    </lineage>
</organism>
<dbReference type="RefSeq" id="WP_037232408.1">
    <property type="nucleotide sequence ID" value="NZ_JAEMUK010000079.1"/>
</dbReference>
<dbReference type="Proteomes" id="UP000623250">
    <property type="component" value="Unassembled WGS sequence"/>
</dbReference>
<dbReference type="EMBL" id="JAEMUK010000079">
    <property type="protein sequence ID" value="MBJ7544547.1"/>
    <property type="molecule type" value="Genomic_DNA"/>
</dbReference>
<protein>
    <recommendedName>
        <fullName evidence="3">N-acetyltransferase domain-containing protein</fullName>
    </recommendedName>
</protein>
<proteinExistence type="predicted"/>
<dbReference type="SUPFAM" id="SSF55729">
    <property type="entry name" value="Acyl-CoA N-acyltransferases (Nat)"/>
    <property type="match status" value="1"/>
</dbReference>